<sequence length="84" mass="9725">MYYVYIVECADKTLYTGCTNNLEKRIHAHNTESSGAKYTRARRPVKLVYSEVLPTLTLAYAREAEIKRFTKQKKLALIKNAIQQ</sequence>
<dbReference type="PANTHER" id="PTHR34477:SF1">
    <property type="entry name" value="UPF0213 PROTEIN YHBQ"/>
    <property type="match status" value="1"/>
</dbReference>
<evidence type="ECO:0000259" key="2">
    <source>
        <dbReference type="PROSITE" id="PS50164"/>
    </source>
</evidence>
<organism evidence="3 4">
    <name type="scientific">Candidatus Magasanikbacteria bacterium RIFCSPHIGHO2_01_FULL_47_8</name>
    <dbReference type="NCBI Taxonomy" id="1798673"/>
    <lineage>
        <taxon>Bacteria</taxon>
        <taxon>Candidatus Magasanikiibacteriota</taxon>
    </lineage>
</organism>
<protein>
    <submittedName>
        <fullName evidence="3">Endonuclease</fullName>
    </submittedName>
</protein>
<accession>A0A1F6MCQ0</accession>
<dbReference type="PROSITE" id="PS50164">
    <property type="entry name" value="GIY_YIG"/>
    <property type="match status" value="1"/>
</dbReference>
<dbReference type="PANTHER" id="PTHR34477">
    <property type="entry name" value="UPF0213 PROTEIN YHBQ"/>
    <property type="match status" value="1"/>
</dbReference>
<comment type="similarity">
    <text evidence="1">Belongs to the UPF0213 family.</text>
</comment>
<gene>
    <name evidence="3" type="ORF">A2754_00270</name>
</gene>
<dbReference type="Proteomes" id="UP000177953">
    <property type="component" value="Unassembled WGS sequence"/>
</dbReference>
<feature type="domain" description="GIY-YIG" evidence="2">
    <location>
        <begin position="1"/>
        <end position="76"/>
    </location>
</feature>
<evidence type="ECO:0000313" key="4">
    <source>
        <dbReference type="Proteomes" id="UP000177953"/>
    </source>
</evidence>
<keyword evidence="3" id="KW-0255">Endonuclease</keyword>
<dbReference type="Pfam" id="PF01541">
    <property type="entry name" value="GIY-YIG"/>
    <property type="match status" value="1"/>
</dbReference>
<dbReference type="SUPFAM" id="SSF82771">
    <property type="entry name" value="GIY-YIG endonuclease"/>
    <property type="match status" value="1"/>
</dbReference>
<proteinExistence type="inferred from homology"/>
<dbReference type="EMBL" id="MFPU01000048">
    <property type="protein sequence ID" value="OGH69395.1"/>
    <property type="molecule type" value="Genomic_DNA"/>
</dbReference>
<keyword evidence="3" id="KW-0540">Nuclease</keyword>
<dbReference type="AlphaFoldDB" id="A0A1F6MCQ0"/>
<evidence type="ECO:0000313" key="3">
    <source>
        <dbReference type="EMBL" id="OGH69395.1"/>
    </source>
</evidence>
<name>A0A1F6MCQ0_9BACT</name>
<dbReference type="InterPro" id="IPR035901">
    <property type="entry name" value="GIY-YIG_endonuc_sf"/>
</dbReference>
<dbReference type="GO" id="GO:0004519">
    <property type="term" value="F:endonuclease activity"/>
    <property type="evidence" value="ECO:0007669"/>
    <property type="project" value="UniProtKB-KW"/>
</dbReference>
<evidence type="ECO:0000256" key="1">
    <source>
        <dbReference type="ARBA" id="ARBA00007435"/>
    </source>
</evidence>
<dbReference type="CDD" id="cd10456">
    <property type="entry name" value="GIY-YIG_UPF0213"/>
    <property type="match status" value="1"/>
</dbReference>
<reference evidence="3 4" key="1">
    <citation type="journal article" date="2016" name="Nat. Commun.">
        <title>Thousands of microbial genomes shed light on interconnected biogeochemical processes in an aquifer system.</title>
        <authorList>
            <person name="Anantharaman K."/>
            <person name="Brown C.T."/>
            <person name="Hug L.A."/>
            <person name="Sharon I."/>
            <person name="Castelle C.J."/>
            <person name="Probst A.J."/>
            <person name="Thomas B.C."/>
            <person name="Singh A."/>
            <person name="Wilkins M.J."/>
            <person name="Karaoz U."/>
            <person name="Brodie E.L."/>
            <person name="Williams K.H."/>
            <person name="Hubbard S.S."/>
            <person name="Banfield J.F."/>
        </authorList>
    </citation>
    <scope>NUCLEOTIDE SEQUENCE [LARGE SCALE GENOMIC DNA]</scope>
</reference>
<comment type="caution">
    <text evidence="3">The sequence shown here is derived from an EMBL/GenBank/DDBJ whole genome shotgun (WGS) entry which is preliminary data.</text>
</comment>
<dbReference type="InterPro" id="IPR050190">
    <property type="entry name" value="UPF0213_domain"/>
</dbReference>
<keyword evidence="3" id="KW-0378">Hydrolase</keyword>
<dbReference type="InterPro" id="IPR000305">
    <property type="entry name" value="GIY-YIG_endonuc"/>
</dbReference>
<dbReference type="Gene3D" id="3.40.1440.10">
    <property type="entry name" value="GIY-YIG endonuclease"/>
    <property type="match status" value="1"/>
</dbReference>